<evidence type="ECO:0000313" key="1">
    <source>
        <dbReference type="EMBL" id="MDO1560436.1"/>
    </source>
</evidence>
<comment type="caution">
    <text evidence="1">The sequence shown here is derived from an EMBL/GenBank/DDBJ whole genome shotgun (WGS) entry which is preliminary data.</text>
</comment>
<gene>
    <name evidence="1" type="ORF">Q0812_13455</name>
</gene>
<protein>
    <submittedName>
        <fullName evidence="1">Uncharacterized protein</fullName>
    </submittedName>
</protein>
<keyword evidence="2" id="KW-1185">Reference proteome</keyword>
<name>A0ABT8SPM0_9CAUL</name>
<accession>A0ABT8SPM0</accession>
<dbReference type="Proteomes" id="UP001169063">
    <property type="component" value="Unassembled WGS sequence"/>
</dbReference>
<sequence>MTRILPLRTILMLAAAVAAVILLLAWCGARKDAREARNDQTMAEGRTVSAVEAIREINELEARGDAGAVELEQAHEAIRQADPADRNAVARRQLCRLQHRTDCDRMQ</sequence>
<reference evidence="1" key="1">
    <citation type="submission" date="2023-07" db="EMBL/GenBank/DDBJ databases">
        <title>Brevundimonas soil sp. nov., isolated from the soil of chemical plant.</title>
        <authorList>
            <person name="Wu N."/>
        </authorList>
    </citation>
    <scope>NUCLEOTIDE SEQUENCE</scope>
    <source>
        <strain evidence="1">XZ-24</strain>
    </source>
</reference>
<dbReference type="RefSeq" id="WP_302110867.1">
    <property type="nucleotide sequence ID" value="NZ_JAUKTR010000006.1"/>
</dbReference>
<proteinExistence type="predicted"/>
<evidence type="ECO:0000313" key="2">
    <source>
        <dbReference type="Proteomes" id="UP001169063"/>
    </source>
</evidence>
<dbReference type="EMBL" id="JAUKTR010000006">
    <property type="protein sequence ID" value="MDO1560436.1"/>
    <property type="molecule type" value="Genomic_DNA"/>
</dbReference>
<organism evidence="1 2">
    <name type="scientific">Peiella sedimenti</name>
    <dbReference type="NCBI Taxonomy" id="3061083"/>
    <lineage>
        <taxon>Bacteria</taxon>
        <taxon>Pseudomonadati</taxon>
        <taxon>Pseudomonadota</taxon>
        <taxon>Alphaproteobacteria</taxon>
        <taxon>Caulobacterales</taxon>
        <taxon>Caulobacteraceae</taxon>
        <taxon>Peiella</taxon>
    </lineage>
</organism>